<evidence type="ECO:0000313" key="1">
    <source>
        <dbReference type="EMBL" id="AWB35065.1"/>
    </source>
</evidence>
<accession>A0A2R4XMQ7</accession>
<dbReference type="SUPFAM" id="SSF53335">
    <property type="entry name" value="S-adenosyl-L-methionine-dependent methyltransferases"/>
    <property type="match status" value="1"/>
</dbReference>
<sequence length="199" mass="22412">MNNRLRPDLLRIAQWVDPGSRALDLGCGDGALLEHLKLTRNVTGVGVEIDDDRVLASTQRGVDVLQQNLEEGLALFSDQCFDTVVLSQTLQSMHKTEHILLEMARVARYGIVSFPNFGYFPHGISLLRGRMPVTGQMPYAWYNTPNIHLCTIKDFEDLATKLGLQILERATYGPKSEVKWLAGWRATLALYRFTSKSFT</sequence>
<dbReference type="InterPro" id="IPR029063">
    <property type="entry name" value="SAM-dependent_MTases_sf"/>
</dbReference>
<dbReference type="OrthoDB" id="9792690at2"/>
<dbReference type="NCBIfam" id="TIGR02081">
    <property type="entry name" value="metW"/>
    <property type="match status" value="1"/>
</dbReference>
<reference evidence="1 2" key="1">
    <citation type="submission" date="2018-04" db="EMBL/GenBank/DDBJ databases">
        <title>Bordetella sp. HZ20 isolated from seawater.</title>
        <authorList>
            <person name="Sun C."/>
        </authorList>
    </citation>
    <scope>NUCLEOTIDE SEQUENCE [LARGE SCALE GENOMIC DNA]</scope>
    <source>
        <strain evidence="1 2">HZ20</strain>
    </source>
</reference>
<dbReference type="RefSeq" id="WP_108622475.1">
    <property type="nucleotide sequence ID" value="NZ_CP028901.1"/>
</dbReference>
<name>A0A2R4XMQ7_9BURK</name>
<dbReference type="Gene3D" id="3.40.50.150">
    <property type="entry name" value="Vaccinia Virus protein VP39"/>
    <property type="match status" value="1"/>
</dbReference>
<dbReference type="Proteomes" id="UP000244571">
    <property type="component" value="Chromosome"/>
</dbReference>
<organism evidence="1 2">
    <name type="scientific">Orrella marina</name>
    <dbReference type="NCBI Taxonomy" id="2163011"/>
    <lineage>
        <taxon>Bacteria</taxon>
        <taxon>Pseudomonadati</taxon>
        <taxon>Pseudomonadota</taxon>
        <taxon>Betaproteobacteria</taxon>
        <taxon>Burkholderiales</taxon>
        <taxon>Alcaligenaceae</taxon>
        <taxon>Orrella</taxon>
    </lineage>
</organism>
<dbReference type="InterPro" id="IPR010743">
    <property type="entry name" value="Methionine_synth_MetW"/>
</dbReference>
<dbReference type="Pfam" id="PF07021">
    <property type="entry name" value="MetW"/>
    <property type="match status" value="1"/>
</dbReference>
<gene>
    <name evidence="1" type="primary">metW</name>
    <name evidence="1" type="ORF">DBV39_16510</name>
</gene>
<dbReference type="KEGG" id="boz:DBV39_16510"/>
<dbReference type="AlphaFoldDB" id="A0A2R4XMQ7"/>
<dbReference type="CDD" id="cd02440">
    <property type="entry name" value="AdoMet_MTases"/>
    <property type="match status" value="1"/>
</dbReference>
<dbReference type="EMBL" id="CP028901">
    <property type="protein sequence ID" value="AWB35065.1"/>
    <property type="molecule type" value="Genomic_DNA"/>
</dbReference>
<evidence type="ECO:0000313" key="2">
    <source>
        <dbReference type="Proteomes" id="UP000244571"/>
    </source>
</evidence>
<proteinExistence type="predicted"/>
<protein>
    <submittedName>
        <fullName evidence="1">Methionine biosynthesis protein MetW</fullName>
    </submittedName>
</protein>
<keyword evidence="2" id="KW-1185">Reference proteome</keyword>